<proteinExistence type="predicted"/>
<evidence type="ECO:0000313" key="1">
    <source>
        <dbReference type="EMBL" id="KAJ1114167.1"/>
    </source>
</evidence>
<organism evidence="1 2">
    <name type="scientific">Pleurodeles waltl</name>
    <name type="common">Iberian ribbed newt</name>
    <dbReference type="NCBI Taxonomy" id="8319"/>
    <lineage>
        <taxon>Eukaryota</taxon>
        <taxon>Metazoa</taxon>
        <taxon>Chordata</taxon>
        <taxon>Craniata</taxon>
        <taxon>Vertebrata</taxon>
        <taxon>Euteleostomi</taxon>
        <taxon>Amphibia</taxon>
        <taxon>Batrachia</taxon>
        <taxon>Caudata</taxon>
        <taxon>Salamandroidea</taxon>
        <taxon>Salamandridae</taxon>
        <taxon>Pleurodelinae</taxon>
        <taxon>Pleurodeles</taxon>
    </lineage>
</organism>
<comment type="caution">
    <text evidence="1">The sequence shown here is derived from an EMBL/GenBank/DDBJ whole genome shotgun (WGS) entry which is preliminary data.</text>
</comment>
<sequence length="154" mass="16886">MRLYTACVISDGDRELDVERNDLKQALKGCILVAFGNAKLQKSTKLRKLYMSTCLQNKNKKSRPGRCTNGTKNVQQYCRCRTPACGAIVHRVALGVCRAIDWLVGAEYVLTESARLQADLSLPLGPSSRLSGVFLLLGSGVVLKLDTLFSAFFA</sequence>
<gene>
    <name evidence="1" type="ORF">NDU88_002406</name>
</gene>
<dbReference type="Proteomes" id="UP001066276">
    <property type="component" value="Chromosome 8"/>
</dbReference>
<keyword evidence="2" id="KW-1185">Reference proteome</keyword>
<evidence type="ECO:0000313" key="2">
    <source>
        <dbReference type="Proteomes" id="UP001066276"/>
    </source>
</evidence>
<protein>
    <submittedName>
        <fullName evidence="1">Uncharacterized protein</fullName>
    </submittedName>
</protein>
<name>A0AAV7NHW4_PLEWA</name>
<dbReference type="EMBL" id="JANPWB010000012">
    <property type="protein sequence ID" value="KAJ1114167.1"/>
    <property type="molecule type" value="Genomic_DNA"/>
</dbReference>
<dbReference type="AlphaFoldDB" id="A0AAV7NHW4"/>
<reference evidence="1" key="1">
    <citation type="journal article" date="2022" name="bioRxiv">
        <title>Sequencing and chromosome-scale assembly of the giantPleurodeles waltlgenome.</title>
        <authorList>
            <person name="Brown T."/>
            <person name="Elewa A."/>
            <person name="Iarovenko S."/>
            <person name="Subramanian E."/>
            <person name="Araus A.J."/>
            <person name="Petzold A."/>
            <person name="Susuki M."/>
            <person name="Suzuki K.-i.T."/>
            <person name="Hayashi T."/>
            <person name="Toyoda A."/>
            <person name="Oliveira C."/>
            <person name="Osipova E."/>
            <person name="Leigh N.D."/>
            <person name="Simon A."/>
            <person name="Yun M.H."/>
        </authorList>
    </citation>
    <scope>NUCLEOTIDE SEQUENCE</scope>
    <source>
        <strain evidence="1">20211129_DDA</strain>
        <tissue evidence="1">Liver</tissue>
    </source>
</reference>
<accession>A0AAV7NHW4</accession>